<evidence type="ECO:0000256" key="1">
    <source>
        <dbReference type="ARBA" id="ARBA00004123"/>
    </source>
</evidence>
<dbReference type="AlphaFoldDB" id="A0A9Q3CPL8"/>
<evidence type="ECO:0000256" key="3">
    <source>
        <dbReference type="SAM" id="Coils"/>
    </source>
</evidence>
<evidence type="ECO:0000256" key="4">
    <source>
        <dbReference type="SAM" id="MobiDB-lite"/>
    </source>
</evidence>
<sequence length="764" mass="85235">MIRKMASTSNHDAVKALRARSSSITSTDAASAPLPITHPASVLPLNSEEPLKSTQSWETAYVFAFIYKFTSLCHDLKIGLRFRTAFDLEEVLQVDTRNQEATSAQDTNLINAQEILTEILMTFYDNLKSISANNWEKWLKAYVEDIINHELANPILAQLNWKENYVRTRKNGFWDLTWNEKVHLLKVLVDRQLTYSPKIKAMVDENYEKALIKPTKQAANIAAKSSSVTVKPFQNPLLIKPLGVDRNFKTWWQIDDSPRVYRSGNPYKSPCTWEVLSTTNTEFLKLKSSLASDSLPHQLETSDCPSPIESLDSKQKPQVKKLKIPLMFINPSTNLSPSKRDKKQDQGIKLELQLNRALEEIAQPNIQAGEQQKQELIRRQEKLDQQEAKKRRKIDLINAQPNLTRSTPGFGLRSRLRSLASKPDYVVDSDSRDKEWERGLREYEKAYTPRNFNKDGQPGKQKCLGGIQCSQTSSEDAEDQISKHSDLADEEEEGEYDAMADEGSEFSSKTSNNGRSSHKHQNDSKKRSTTKSEGERRSSRVRTKHEADVEETSKLPVDEEVPQPLPPIWSRAQAPNVPHDQVNDSIGSHASNQDNLNGNVSVWSRGKLVYVAGNNKYVSKPVTAPKKKIIAKPGSGVVLKTISSFPQDLTPSGAASGSLHALHSNSLASLQARLSAMTGDEEEEDNTLHLKEKTSPAAAKEGITVEDEALSSLFDDLKNETLGSEIMNHETAVLSGAIRSDSQSSTEHDGSGCVNPVNAKVLAI</sequence>
<gene>
    <name evidence="6" type="ORF">O181_025957</name>
</gene>
<keyword evidence="7" id="KW-1185">Reference proteome</keyword>
<feature type="coiled-coil region" evidence="3">
    <location>
        <begin position="366"/>
        <end position="393"/>
    </location>
</feature>
<evidence type="ECO:0000313" key="6">
    <source>
        <dbReference type="EMBL" id="MBW0486242.1"/>
    </source>
</evidence>
<evidence type="ECO:0000259" key="5">
    <source>
        <dbReference type="Pfam" id="PF15612"/>
    </source>
</evidence>
<comment type="subcellular location">
    <subcellularLocation>
        <location evidence="1">Nucleus</location>
    </subcellularLocation>
</comment>
<accession>A0A9Q3CPL8</accession>
<dbReference type="EMBL" id="AVOT02008554">
    <property type="protein sequence ID" value="MBW0486242.1"/>
    <property type="molecule type" value="Genomic_DNA"/>
</dbReference>
<protein>
    <recommendedName>
        <fullName evidence="5">WHIM1 domain-containing protein</fullName>
    </recommendedName>
</protein>
<dbReference type="PANTHER" id="PTHR42107:SF1">
    <property type="entry name" value="WHIM1 DOMAIN-CONTAINING PROTEIN"/>
    <property type="match status" value="1"/>
</dbReference>
<feature type="domain" description="WHIM1" evidence="5">
    <location>
        <begin position="168"/>
        <end position="203"/>
    </location>
</feature>
<evidence type="ECO:0000256" key="2">
    <source>
        <dbReference type="ARBA" id="ARBA00023242"/>
    </source>
</evidence>
<keyword evidence="3" id="KW-0175">Coiled coil</keyword>
<name>A0A9Q3CPL8_9BASI</name>
<feature type="region of interest" description="Disordered" evidence="4">
    <location>
        <begin position="296"/>
        <end position="316"/>
    </location>
</feature>
<feature type="region of interest" description="Disordered" evidence="4">
    <location>
        <begin position="445"/>
        <end position="594"/>
    </location>
</feature>
<reference evidence="6" key="1">
    <citation type="submission" date="2021-03" db="EMBL/GenBank/DDBJ databases">
        <title>Draft genome sequence of rust myrtle Austropuccinia psidii MF-1, a brazilian biotype.</title>
        <authorList>
            <person name="Quecine M.C."/>
            <person name="Pachon D.M.R."/>
            <person name="Bonatelli M.L."/>
            <person name="Correr F.H."/>
            <person name="Franceschini L.M."/>
            <person name="Leite T.F."/>
            <person name="Margarido G.R.A."/>
            <person name="Almeida C.A."/>
            <person name="Ferrarezi J.A."/>
            <person name="Labate C.A."/>
        </authorList>
    </citation>
    <scope>NUCLEOTIDE SEQUENCE</scope>
    <source>
        <strain evidence="6">MF-1</strain>
    </source>
</reference>
<feature type="compositionally biased region" description="Polar residues" evidence="4">
    <location>
        <begin position="505"/>
        <end position="515"/>
    </location>
</feature>
<dbReference type="Pfam" id="PF15612">
    <property type="entry name" value="WHIM1"/>
    <property type="match status" value="1"/>
</dbReference>
<dbReference type="GO" id="GO:0005634">
    <property type="term" value="C:nucleus"/>
    <property type="evidence" value="ECO:0007669"/>
    <property type="project" value="UniProtKB-SubCell"/>
</dbReference>
<dbReference type="OrthoDB" id="205403at2759"/>
<feature type="compositionally biased region" description="Basic and acidic residues" evidence="4">
    <location>
        <begin position="520"/>
        <end position="557"/>
    </location>
</feature>
<feature type="compositionally biased region" description="Polar residues" evidence="4">
    <location>
        <begin position="583"/>
        <end position="594"/>
    </location>
</feature>
<comment type="caution">
    <text evidence="6">The sequence shown here is derived from an EMBL/GenBank/DDBJ whole genome shotgun (WGS) entry which is preliminary data.</text>
</comment>
<keyword evidence="2" id="KW-0539">Nucleus</keyword>
<evidence type="ECO:0000313" key="7">
    <source>
        <dbReference type="Proteomes" id="UP000765509"/>
    </source>
</evidence>
<feature type="compositionally biased region" description="Acidic residues" evidence="4">
    <location>
        <begin position="488"/>
        <end position="504"/>
    </location>
</feature>
<dbReference type="PANTHER" id="PTHR42107">
    <property type="entry name" value="YALI0D24453P"/>
    <property type="match status" value="1"/>
</dbReference>
<dbReference type="InterPro" id="IPR028942">
    <property type="entry name" value="WHIM1_dom"/>
</dbReference>
<organism evidence="6 7">
    <name type="scientific">Austropuccinia psidii MF-1</name>
    <dbReference type="NCBI Taxonomy" id="1389203"/>
    <lineage>
        <taxon>Eukaryota</taxon>
        <taxon>Fungi</taxon>
        <taxon>Dikarya</taxon>
        <taxon>Basidiomycota</taxon>
        <taxon>Pucciniomycotina</taxon>
        <taxon>Pucciniomycetes</taxon>
        <taxon>Pucciniales</taxon>
        <taxon>Sphaerophragmiaceae</taxon>
        <taxon>Austropuccinia</taxon>
    </lineage>
</organism>
<proteinExistence type="predicted"/>
<dbReference type="Proteomes" id="UP000765509">
    <property type="component" value="Unassembled WGS sequence"/>
</dbReference>